<reference evidence="4 5" key="1">
    <citation type="journal article" date="2013" name="Nature">
        <title>Insights into bilaterian evolution from three spiralian genomes.</title>
        <authorList>
            <person name="Simakov O."/>
            <person name="Marletaz F."/>
            <person name="Cho S.J."/>
            <person name="Edsinger-Gonzales E."/>
            <person name="Havlak P."/>
            <person name="Hellsten U."/>
            <person name="Kuo D.H."/>
            <person name="Larsson T."/>
            <person name="Lv J."/>
            <person name="Arendt D."/>
            <person name="Savage R."/>
            <person name="Osoegawa K."/>
            <person name="de Jong P."/>
            <person name="Grimwood J."/>
            <person name="Chapman J.A."/>
            <person name="Shapiro H."/>
            <person name="Aerts A."/>
            <person name="Otillar R.P."/>
            <person name="Terry A.Y."/>
            <person name="Boore J.L."/>
            <person name="Grigoriev I.V."/>
            <person name="Lindberg D.R."/>
            <person name="Seaver E.C."/>
            <person name="Weisblat D.A."/>
            <person name="Putnam N.H."/>
            <person name="Rokhsar D.S."/>
        </authorList>
    </citation>
    <scope>NUCLEOTIDE SEQUENCE [LARGE SCALE GENOMIC DNA]</scope>
</reference>
<dbReference type="Proteomes" id="UP000030746">
    <property type="component" value="Unassembled WGS sequence"/>
</dbReference>
<dbReference type="EMBL" id="KB202656">
    <property type="protein sequence ID" value="ESO88549.1"/>
    <property type="molecule type" value="Genomic_DNA"/>
</dbReference>
<dbReference type="OrthoDB" id="10261598at2759"/>
<dbReference type="GO" id="GO:0006309">
    <property type="term" value="P:apoptotic DNA fragmentation"/>
    <property type="evidence" value="ECO:0007669"/>
    <property type="project" value="TreeGrafter"/>
</dbReference>
<dbReference type="RefSeq" id="XP_009060600.1">
    <property type="nucleotide sequence ID" value="XM_009062352.1"/>
</dbReference>
<dbReference type="HOGENOM" id="CLU_053867_0_0_1"/>
<keyword evidence="2" id="KW-0378">Hydrolase</keyword>
<evidence type="ECO:0000256" key="1">
    <source>
        <dbReference type="ARBA" id="ARBA00007527"/>
    </source>
</evidence>
<dbReference type="GO" id="GO:0004531">
    <property type="term" value="F:deoxyribonuclease II activity"/>
    <property type="evidence" value="ECO:0007669"/>
    <property type="project" value="InterPro"/>
</dbReference>
<dbReference type="PANTHER" id="PTHR10858:SF23">
    <property type="entry name" value="DEOXYRIBONUCLEASE II"/>
    <property type="match status" value="1"/>
</dbReference>
<evidence type="ECO:0000313" key="5">
    <source>
        <dbReference type="Proteomes" id="UP000030746"/>
    </source>
</evidence>
<dbReference type="InterPro" id="IPR004947">
    <property type="entry name" value="DNase_II"/>
</dbReference>
<dbReference type="KEGG" id="lgi:LOTGIDRAFT_193211"/>
<proteinExistence type="inferred from homology"/>
<dbReference type="OMA" id="YLMYNDE"/>
<dbReference type="CTD" id="20245015"/>
<keyword evidence="5" id="KW-1185">Reference proteome</keyword>
<dbReference type="CDD" id="cd09121">
    <property type="entry name" value="PLDc_DNaseII_2"/>
    <property type="match status" value="1"/>
</dbReference>
<accession>V4BIV3</accession>
<evidence type="ECO:0000313" key="4">
    <source>
        <dbReference type="EMBL" id="ESO88549.1"/>
    </source>
</evidence>
<dbReference type="GeneID" id="20245015"/>
<sequence>MKTIVILTVNILYFYTVYTLQCLDSTGKPVDWFIIYKIPKIRKSKNSLVKEGYGFYYMDVNTPKFELSQYGIDTTKHALYYTLQQIYGAKPSSILYGMYNDQTPNKKIHEANGHSKGVVAFDDQQGYWLVHSTPHFPPYIHDGYSWPESARVYGQIFLCVTYDSYPNIDQIGTQFLYNYPDFYNYSIPIKMRKKYPNMYSALSGKKEKFPHHSSIINLISSYSTTFTSFAKDKKFGQDLYHDLVAPFYKSDMRTETWENGKGQMGSNCSQYKVLNVALVGMTDVIQFEDTKDHSKWGITDSGYVCIGDINRESSQFRRNGGTVCFNNHNVWKTFNSLILHVENCNSFP</sequence>
<name>V4BIV3_LOTGI</name>
<protein>
    <submittedName>
        <fullName evidence="4">Uncharacterized protein</fullName>
    </submittedName>
</protein>
<feature type="signal peptide" evidence="3">
    <location>
        <begin position="1"/>
        <end position="19"/>
    </location>
</feature>
<evidence type="ECO:0000256" key="2">
    <source>
        <dbReference type="ARBA" id="ARBA00022801"/>
    </source>
</evidence>
<keyword evidence="3" id="KW-0732">Signal</keyword>
<comment type="similarity">
    <text evidence="1">Belongs to the DNase II family.</text>
</comment>
<organism evidence="4 5">
    <name type="scientific">Lottia gigantea</name>
    <name type="common">Giant owl limpet</name>
    <dbReference type="NCBI Taxonomy" id="225164"/>
    <lineage>
        <taxon>Eukaryota</taxon>
        <taxon>Metazoa</taxon>
        <taxon>Spiralia</taxon>
        <taxon>Lophotrochozoa</taxon>
        <taxon>Mollusca</taxon>
        <taxon>Gastropoda</taxon>
        <taxon>Patellogastropoda</taxon>
        <taxon>Lottioidea</taxon>
        <taxon>Lottiidae</taxon>
        <taxon>Lottia</taxon>
    </lineage>
</organism>
<feature type="chain" id="PRO_5004718132" evidence="3">
    <location>
        <begin position="20"/>
        <end position="348"/>
    </location>
</feature>
<dbReference type="AlphaFoldDB" id="V4BIV3"/>
<dbReference type="PANTHER" id="PTHR10858">
    <property type="entry name" value="DEOXYRIBONUCLEASE II"/>
    <property type="match status" value="1"/>
</dbReference>
<dbReference type="CDD" id="cd09120">
    <property type="entry name" value="PLDc_DNaseII_1"/>
    <property type="match status" value="1"/>
</dbReference>
<dbReference type="Pfam" id="PF03265">
    <property type="entry name" value="DNase_II"/>
    <property type="match status" value="1"/>
</dbReference>
<evidence type="ECO:0000256" key="3">
    <source>
        <dbReference type="SAM" id="SignalP"/>
    </source>
</evidence>
<dbReference type="STRING" id="225164.V4BIV3"/>
<gene>
    <name evidence="4" type="ORF">LOTGIDRAFT_193211</name>
</gene>